<evidence type="ECO:0000313" key="2">
    <source>
        <dbReference type="Proteomes" id="UP001500713"/>
    </source>
</evidence>
<proteinExistence type="predicted"/>
<evidence type="ECO:0000313" key="1">
    <source>
        <dbReference type="EMBL" id="GAA0483281.1"/>
    </source>
</evidence>
<keyword evidence="2" id="KW-1185">Reference proteome</keyword>
<comment type="caution">
    <text evidence="1">The sequence shown here is derived from an EMBL/GenBank/DDBJ whole genome shotgun (WGS) entry which is preliminary data.</text>
</comment>
<accession>A0ABN1ATF4</accession>
<reference evidence="1 2" key="1">
    <citation type="journal article" date="2019" name="Int. J. Syst. Evol. Microbiol.">
        <title>The Global Catalogue of Microorganisms (GCM) 10K type strain sequencing project: providing services to taxonomists for standard genome sequencing and annotation.</title>
        <authorList>
            <consortium name="The Broad Institute Genomics Platform"/>
            <consortium name="The Broad Institute Genome Sequencing Center for Infectious Disease"/>
            <person name="Wu L."/>
            <person name="Ma J."/>
        </authorList>
    </citation>
    <scope>NUCLEOTIDE SEQUENCE [LARGE SCALE GENOMIC DNA]</scope>
    <source>
        <strain evidence="1 2">JCM 14162</strain>
    </source>
</reference>
<protein>
    <submittedName>
        <fullName evidence="1">Uncharacterized protein</fullName>
    </submittedName>
</protein>
<dbReference type="EMBL" id="BAAAEM010000003">
    <property type="protein sequence ID" value="GAA0483281.1"/>
    <property type="molecule type" value="Genomic_DNA"/>
</dbReference>
<dbReference type="Proteomes" id="UP001500713">
    <property type="component" value="Unassembled WGS sequence"/>
</dbReference>
<sequence length="69" mass="7694">MVSRKRGKRFHFLQNKFTSMVDFYTAADKNIDHGTCLKPRATPTYAPLGVAMLLLDAAASSKGLFFPEN</sequence>
<name>A0ABN1ATF4_9SPHN</name>
<gene>
    <name evidence="1" type="ORF">GCM10009096_27100</name>
</gene>
<organism evidence="1 2">
    <name type="scientific">Parasphingorhabdus litoris</name>
    <dbReference type="NCBI Taxonomy" id="394733"/>
    <lineage>
        <taxon>Bacteria</taxon>
        <taxon>Pseudomonadati</taxon>
        <taxon>Pseudomonadota</taxon>
        <taxon>Alphaproteobacteria</taxon>
        <taxon>Sphingomonadales</taxon>
        <taxon>Sphingomonadaceae</taxon>
        <taxon>Parasphingorhabdus</taxon>
    </lineage>
</organism>